<dbReference type="Proteomes" id="UP000217250">
    <property type="component" value="Chromosome"/>
</dbReference>
<evidence type="ECO:0000313" key="2">
    <source>
        <dbReference type="Proteomes" id="UP000217250"/>
    </source>
</evidence>
<dbReference type="Pfam" id="PF19775">
    <property type="entry name" value="DUF6261"/>
    <property type="match status" value="1"/>
</dbReference>
<evidence type="ECO:0000313" key="1">
    <source>
        <dbReference type="EMBL" id="ATA87197.1"/>
    </source>
</evidence>
<protein>
    <submittedName>
        <fullName evidence="1">Uncharacterized protein</fullName>
    </submittedName>
</protein>
<dbReference type="AlphaFoldDB" id="A0A250FTB2"/>
<dbReference type="OrthoDB" id="1121158at2"/>
<dbReference type="RefSeq" id="WP_095910482.1">
    <property type="nucleotide sequence ID" value="NZ_CAUPZR010000023.1"/>
</dbReference>
<gene>
    <name evidence="1" type="ORF">CGC50_08505</name>
</gene>
<dbReference type="EMBL" id="CP022386">
    <property type="protein sequence ID" value="ATA87197.1"/>
    <property type="molecule type" value="Genomic_DNA"/>
</dbReference>
<organism evidence="1 2">
    <name type="scientific">Capnocytophaga gingivalis</name>
    <dbReference type="NCBI Taxonomy" id="1017"/>
    <lineage>
        <taxon>Bacteria</taxon>
        <taxon>Pseudomonadati</taxon>
        <taxon>Bacteroidota</taxon>
        <taxon>Flavobacteriia</taxon>
        <taxon>Flavobacteriales</taxon>
        <taxon>Flavobacteriaceae</taxon>
        <taxon>Capnocytophaga</taxon>
    </lineage>
</organism>
<reference evidence="2" key="1">
    <citation type="submission" date="2017-06" db="EMBL/GenBank/DDBJ databases">
        <title>Capnocytophaga spp. assemblies.</title>
        <authorList>
            <person name="Gulvik C.A."/>
        </authorList>
    </citation>
    <scope>NUCLEOTIDE SEQUENCE [LARGE SCALE GENOMIC DNA]</scope>
    <source>
        <strain evidence="2">H1496</strain>
    </source>
</reference>
<sequence length="250" mass="28454">MNKRIKGIAIASLQNHEHYGFVTEVKLAIEQANIDSLATLLAKFTPLVEEENKSLEIVAKSEHTHRLKELDRNRDNMFRGLSACVNEASYSPTKDEKEAATLIKILLKRYGNIISESFESQHSKTENLIQDLRSEKYAEASKKIGLVRWVNWLEQAETTFMELYRTRRDERASTIAGTRALKLIRKDLNGVYREIIEHLNALAVLQPSEALTQLIARINIHIDKLVALKANRSTRAKKSVKNSGNSTKEN</sequence>
<accession>A0A250FTB2</accession>
<dbReference type="InterPro" id="IPR046228">
    <property type="entry name" value="DUF6261"/>
</dbReference>
<proteinExistence type="predicted"/>
<dbReference type="KEGG" id="cgh:CGC50_08505"/>
<name>A0A250FTB2_9FLAO</name>
<dbReference type="GeneID" id="84808592"/>